<gene>
    <name evidence="1" type="ORF">SAMN05421788_106195</name>
</gene>
<keyword evidence="2" id="KW-1185">Reference proteome</keyword>
<name>A0A1N7QPU4_9BACT</name>
<protein>
    <submittedName>
        <fullName evidence="1">Uncharacterized protein</fullName>
    </submittedName>
</protein>
<proteinExistence type="predicted"/>
<evidence type="ECO:0000313" key="1">
    <source>
        <dbReference type="EMBL" id="SIT24818.1"/>
    </source>
</evidence>
<evidence type="ECO:0000313" key="2">
    <source>
        <dbReference type="Proteomes" id="UP000186917"/>
    </source>
</evidence>
<reference evidence="2" key="1">
    <citation type="submission" date="2017-01" db="EMBL/GenBank/DDBJ databases">
        <authorList>
            <person name="Varghese N."/>
            <person name="Submissions S."/>
        </authorList>
    </citation>
    <scope>NUCLEOTIDE SEQUENCE [LARGE SCALE GENOMIC DNA]</scope>
    <source>
        <strain evidence="2">DSM 21054</strain>
    </source>
</reference>
<sequence length="35" mass="3544">MDPLTCTSLAAGCAEIIVNGNVTVANAIIALPEEE</sequence>
<accession>A0A1N7QPU4</accession>
<dbReference type="AlphaFoldDB" id="A0A1N7QPU4"/>
<dbReference type="Proteomes" id="UP000186917">
    <property type="component" value="Unassembled WGS sequence"/>
</dbReference>
<dbReference type="STRING" id="477680.SAMN05421788_106195"/>
<dbReference type="EMBL" id="FTOR01000006">
    <property type="protein sequence ID" value="SIT24818.1"/>
    <property type="molecule type" value="Genomic_DNA"/>
</dbReference>
<organism evidence="1 2">
    <name type="scientific">Filimonas lacunae</name>
    <dbReference type="NCBI Taxonomy" id="477680"/>
    <lineage>
        <taxon>Bacteria</taxon>
        <taxon>Pseudomonadati</taxon>
        <taxon>Bacteroidota</taxon>
        <taxon>Chitinophagia</taxon>
        <taxon>Chitinophagales</taxon>
        <taxon>Chitinophagaceae</taxon>
        <taxon>Filimonas</taxon>
    </lineage>
</organism>